<feature type="compositionally biased region" description="Basic and acidic residues" evidence="1">
    <location>
        <begin position="1"/>
        <end position="10"/>
    </location>
</feature>
<keyword evidence="2" id="KW-0812">Transmembrane</keyword>
<dbReference type="Proteomes" id="UP000176778">
    <property type="component" value="Unassembled WGS sequence"/>
</dbReference>
<dbReference type="GO" id="GO:0030655">
    <property type="term" value="P:beta-lactam antibiotic catabolic process"/>
    <property type="evidence" value="ECO:0007669"/>
    <property type="project" value="InterPro"/>
</dbReference>
<dbReference type="GO" id="GO:0008800">
    <property type="term" value="F:beta-lactamase activity"/>
    <property type="evidence" value="ECO:0007669"/>
    <property type="project" value="InterPro"/>
</dbReference>
<dbReference type="Gene3D" id="3.40.710.10">
    <property type="entry name" value="DD-peptidase/beta-lactamase superfamily"/>
    <property type="match status" value="1"/>
</dbReference>
<comment type="caution">
    <text evidence="4">The sequence shown here is derived from an EMBL/GenBank/DDBJ whole genome shotgun (WGS) entry which is preliminary data.</text>
</comment>
<evidence type="ECO:0000313" key="5">
    <source>
        <dbReference type="Proteomes" id="UP000176778"/>
    </source>
</evidence>
<reference evidence="4 5" key="1">
    <citation type="journal article" date="2016" name="Nat. Commun.">
        <title>Thousands of microbial genomes shed light on interconnected biogeochemical processes in an aquifer system.</title>
        <authorList>
            <person name="Anantharaman K."/>
            <person name="Brown C.T."/>
            <person name="Hug L.A."/>
            <person name="Sharon I."/>
            <person name="Castelle C.J."/>
            <person name="Probst A.J."/>
            <person name="Thomas B.C."/>
            <person name="Singh A."/>
            <person name="Wilkins M.J."/>
            <person name="Karaoz U."/>
            <person name="Brodie E.L."/>
            <person name="Williams K.H."/>
            <person name="Hubbard S.S."/>
            <person name="Banfield J.F."/>
        </authorList>
    </citation>
    <scope>NUCLEOTIDE SEQUENCE [LARGE SCALE GENOMIC DNA]</scope>
</reference>
<evidence type="ECO:0000256" key="2">
    <source>
        <dbReference type="SAM" id="Phobius"/>
    </source>
</evidence>
<dbReference type="PANTHER" id="PTHR35333:SF3">
    <property type="entry name" value="BETA-LACTAMASE-TYPE TRANSPEPTIDASE FOLD CONTAINING PROTEIN"/>
    <property type="match status" value="1"/>
</dbReference>
<protein>
    <recommendedName>
        <fullName evidence="3">Beta-lactamase class A catalytic domain-containing protein</fullName>
    </recommendedName>
</protein>
<evidence type="ECO:0000313" key="4">
    <source>
        <dbReference type="EMBL" id="OGM10119.1"/>
    </source>
</evidence>
<dbReference type="InterPro" id="IPR045155">
    <property type="entry name" value="Beta-lactam_cat"/>
</dbReference>
<evidence type="ECO:0000256" key="1">
    <source>
        <dbReference type="SAM" id="MobiDB-lite"/>
    </source>
</evidence>
<dbReference type="EMBL" id="MGFR01000001">
    <property type="protein sequence ID" value="OGM10119.1"/>
    <property type="molecule type" value="Genomic_DNA"/>
</dbReference>
<accession>A0A1F7X5Z7</accession>
<organism evidence="4 5">
    <name type="scientific">Candidatus Woesebacteria bacterium RBG_13_46_13</name>
    <dbReference type="NCBI Taxonomy" id="1802479"/>
    <lineage>
        <taxon>Bacteria</taxon>
        <taxon>Candidatus Woeseibacteriota</taxon>
    </lineage>
</organism>
<dbReference type="AlphaFoldDB" id="A0A1F7X5Z7"/>
<dbReference type="PANTHER" id="PTHR35333">
    <property type="entry name" value="BETA-LACTAMASE"/>
    <property type="match status" value="1"/>
</dbReference>
<feature type="domain" description="Beta-lactamase class A catalytic" evidence="3">
    <location>
        <begin position="134"/>
        <end position="328"/>
    </location>
</feature>
<gene>
    <name evidence="4" type="ORF">A2Y68_01595</name>
</gene>
<keyword evidence="2" id="KW-0472">Membrane</keyword>
<feature type="region of interest" description="Disordered" evidence="1">
    <location>
        <begin position="1"/>
        <end position="51"/>
    </location>
</feature>
<dbReference type="Pfam" id="PF13354">
    <property type="entry name" value="Beta-lactamase2"/>
    <property type="match status" value="1"/>
</dbReference>
<proteinExistence type="predicted"/>
<dbReference type="SUPFAM" id="SSF56601">
    <property type="entry name" value="beta-lactamase/transpeptidase-like"/>
    <property type="match status" value="1"/>
</dbReference>
<dbReference type="STRING" id="1802479.A2Y68_01595"/>
<evidence type="ECO:0000259" key="3">
    <source>
        <dbReference type="Pfam" id="PF13354"/>
    </source>
</evidence>
<dbReference type="GO" id="GO:0046677">
    <property type="term" value="P:response to antibiotic"/>
    <property type="evidence" value="ECO:0007669"/>
    <property type="project" value="InterPro"/>
</dbReference>
<keyword evidence="2" id="KW-1133">Transmembrane helix</keyword>
<name>A0A1F7X5Z7_9BACT</name>
<dbReference type="InterPro" id="IPR000871">
    <property type="entry name" value="Beta-lactam_class-A"/>
</dbReference>
<sequence>MSIFSKRQDDYQEDEFDEDEESFSGKGRRNLRRIKDLKPENRRKRKEPPKPWGKKERYLVLGFLLGSVILSLTLAASARSWKLPGFPKISWPSFKEEVIIITANKSEKEKAEKTVTAFEGKTDEFSGIYAFEVLRLGDGFSYGVSQDKIMQAASLIKLPILATLYSQAEAGKIDLDAKYTLKASDKIAGAGSLAAKPAGTVITYRQMAELMGKQSDNTAFGIVKRTLGDGAINQEIAKIGMVDTSLAENETTPADIALFFQKLWNKEIVTEDSRDEILNYLTDTIYNDWLVKGIPQVRVAHKYGREVHVINDAGIVFSDKPFVLVIMTKGIIEKEADTLFPELARLIYEAEIR</sequence>
<feature type="transmembrane region" description="Helical" evidence="2">
    <location>
        <begin position="58"/>
        <end position="78"/>
    </location>
</feature>
<feature type="compositionally biased region" description="Acidic residues" evidence="1">
    <location>
        <begin position="11"/>
        <end position="22"/>
    </location>
</feature>
<dbReference type="InterPro" id="IPR012338">
    <property type="entry name" value="Beta-lactam/transpept-like"/>
</dbReference>